<protein>
    <recommendedName>
        <fullName evidence="2">Hedgehog/Intein (Hint) domain-containing protein</fullName>
    </recommendedName>
</protein>
<gene>
    <name evidence="3" type="ORF">FLO80_18320</name>
</gene>
<name>A0A5A9YYP1_9RHOB</name>
<evidence type="ECO:0000313" key="4">
    <source>
        <dbReference type="Proteomes" id="UP000325291"/>
    </source>
</evidence>
<evidence type="ECO:0000313" key="3">
    <source>
        <dbReference type="EMBL" id="KAA0910071.1"/>
    </source>
</evidence>
<accession>A0A5A9YYP1</accession>
<proteinExistence type="predicted"/>
<evidence type="ECO:0000256" key="1">
    <source>
        <dbReference type="SAM" id="MobiDB-lite"/>
    </source>
</evidence>
<dbReference type="RefSeq" id="WP_111365902.1">
    <property type="nucleotide sequence ID" value="NZ_VINQ01000019.1"/>
</dbReference>
<keyword evidence="4" id="KW-1185">Reference proteome</keyword>
<dbReference type="Pfam" id="PF13403">
    <property type="entry name" value="Hint_2"/>
    <property type="match status" value="1"/>
</dbReference>
<evidence type="ECO:0000259" key="2">
    <source>
        <dbReference type="Pfam" id="PF13403"/>
    </source>
</evidence>
<sequence>MSLMKRRVCAYRHLDAGCSRCGGSGLVEGTHLTTQDGPWPLGALEQGARLPVFPGGERVLEAIAHERIWLDPIDCPSVVKPIEVPEGALGNARAVLLQADTRILFHDEAMIETLGNAWLTLRAGDLEGFRGIGQVEPPRQARLYRLQFEDVEFVTVEDAFQVLVVPSFITLDKAVGWSGLRRWFGSQEVAHLGPEQADAYLAVLENDLGGVGAAWPRERTMFRPGPRSGGEMRRETLA</sequence>
<dbReference type="AlphaFoldDB" id="A0A5A9YYP1"/>
<dbReference type="EMBL" id="VINQ01000019">
    <property type="protein sequence ID" value="KAA0910071.1"/>
    <property type="molecule type" value="Genomic_DNA"/>
</dbReference>
<organism evidence="3 4">
    <name type="scientific">Aquicoccus porphyridii</name>
    <dbReference type="NCBI Taxonomy" id="1852029"/>
    <lineage>
        <taxon>Bacteria</taxon>
        <taxon>Pseudomonadati</taxon>
        <taxon>Pseudomonadota</taxon>
        <taxon>Alphaproteobacteria</taxon>
        <taxon>Rhodobacterales</taxon>
        <taxon>Paracoccaceae</taxon>
        <taxon>Aquicoccus</taxon>
    </lineage>
</organism>
<dbReference type="Proteomes" id="UP000325291">
    <property type="component" value="Unassembled WGS sequence"/>
</dbReference>
<feature type="domain" description="Hedgehog/Intein (Hint)" evidence="2">
    <location>
        <begin position="26"/>
        <end position="159"/>
    </location>
</feature>
<feature type="region of interest" description="Disordered" evidence="1">
    <location>
        <begin position="219"/>
        <end position="238"/>
    </location>
</feature>
<comment type="caution">
    <text evidence="3">The sequence shown here is derived from an EMBL/GenBank/DDBJ whole genome shotgun (WGS) entry which is preliminary data.</text>
</comment>
<dbReference type="InterPro" id="IPR028992">
    <property type="entry name" value="Hedgehog/Intein_dom"/>
</dbReference>
<reference evidence="3 4" key="1">
    <citation type="submission" date="2019-07" db="EMBL/GenBank/DDBJ databases">
        <title>Aquicoccus porphyridii gen. nov., sp. nov., isolated from a small marine red alga, Porphyridium marinum.</title>
        <authorList>
            <person name="Liu L."/>
        </authorList>
    </citation>
    <scope>NUCLEOTIDE SEQUENCE [LARGE SCALE GENOMIC DNA]</scope>
    <source>
        <strain evidence="3 4">L1 8-17</strain>
    </source>
</reference>